<accession>A0ABS9T6N4</accession>
<keyword evidence="2" id="KW-0378">Hydrolase</keyword>
<evidence type="ECO:0000313" key="2">
    <source>
        <dbReference type="EMBL" id="MCH6164098.1"/>
    </source>
</evidence>
<keyword evidence="3" id="KW-1185">Reference proteome</keyword>
<sequence>MPRTEITIPTPDGDCPATLHVPDGGGPAPAVIFYADAGGVRETMRAMADRLAASGYVTLLPDFYYRSGDWAPFDVATVFSDPTERARLMTMMQSLDADAIARDADAFFDFLGGRPEVSGTTVGTTGYCMGGRTSLIVAGRHPERVGAAASFHGGRLAATDDPDSPHLLADRVRAAVYVAAAQNDDSFPAEQFERLKGAFESAGVRYTMEEYPAAHGFAVPDNPTHDPNAEERHWTALTELFAANLQN</sequence>
<dbReference type="InterPro" id="IPR029058">
    <property type="entry name" value="AB_hydrolase_fold"/>
</dbReference>
<dbReference type="Pfam" id="PF01738">
    <property type="entry name" value="DLH"/>
    <property type="match status" value="1"/>
</dbReference>
<gene>
    <name evidence="2" type="ORF">MMF94_00260</name>
</gene>
<reference evidence="2 3" key="1">
    <citation type="submission" date="2022-03" db="EMBL/GenBank/DDBJ databases">
        <title>Pseudonocardia alaer sp. nov., a novel actinomycete isolated from reed forest soil.</title>
        <authorList>
            <person name="Wang L."/>
        </authorList>
    </citation>
    <scope>NUCLEOTIDE SEQUENCE [LARGE SCALE GENOMIC DNA]</scope>
    <source>
        <strain evidence="2 3">Y-16303</strain>
    </source>
</reference>
<dbReference type="GO" id="GO:0016787">
    <property type="term" value="F:hydrolase activity"/>
    <property type="evidence" value="ECO:0007669"/>
    <property type="project" value="UniProtKB-KW"/>
</dbReference>
<organism evidence="2 3">
    <name type="scientific">Pseudonocardia alaniniphila</name>
    <dbReference type="NCBI Taxonomy" id="75291"/>
    <lineage>
        <taxon>Bacteria</taxon>
        <taxon>Bacillati</taxon>
        <taxon>Actinomycetota</taxon>
        <taxon>Actinomycetes</taxon>
        <taxon>Pseudonocardiales</taxon>
        <taxon>Pseudonocardiaceae</taxon>
        <taxon>Pseudonocardia</taxon>
    </lineage>
</organism>
<dbReference type="InterPro" id="IPR002925">
    <property type="entry name" value="Dienelactn_hydro"/>
</dbReference>
<comment type="caution">
    <text evidence="2">The sequence shown here is derived from an EMBL/GenBank/DDBJ whole genome shotgun (WGS) entry which is preliminary data.</text>
</comment>
<dbReference type="PANTHER" id="PTHR46623:SF10">
    <property type="entry name" value="CARBOXYMETHYLENEBUTENOLIDASE HOMOLOG"/>
    <property type="match status" value="1"/>
</dbReference>
<dbReference type="EMBL" id="JAKXMK010000001">
    <property type="protein sequence ID" value="MCH6164098.1"/>
    <property type="molecule type" value="Genomic_DNA"/>
</dbReference>
<name>A0ABS9T6N4_9PSEU</name>
<dbReference type="Gene3D" id="3.40.50.1820">
    <property type="entry name" value="alpha/beta hydrolase"/>
    <property type="match status" value="1"/>
</dbReference>
<dbReference type="SUPFAM" id="SSF53474">
    <property type="entry name" value="alpha/beta-Hydrolases"/>
    <property type="match status" value="1"/>
</dbReference>
<dbReference type="InterPro" id="IPR051049">
    <property type="entry name" value="Dienelactone_hydrolase-like"/>
</dbReference>
<evidence type="ECO:0000313" key="3">
    <source>
        <dbReference type="Proteomes" id="UP001299970"/>
    </source>
</evidence>
<protein>
    <submittedName>
        <fullName evidence="2">Dienelactone hydrolase family protein</fullName>
    </submittedName>
</protein>
<feature type="domain" description="Dienelactone hydrolase" evidence="1">
    <location>
        <begin position="17"/>
        <end position="243"/>
    </location>
</feature>
<dbReference type="RefSeq" id="WP_241034133.1">
    <property type="nucleotide sequence ID" value="NZ_BAAAJF010000034.1"/>
</dbReference>
<dbReference type="Proteomes" id="UP001299970">
    <property type="component" value="Unassembled WGS sequence"/>
</dbReference>
<dbReference type="PANTHER" id="PTHR46623">
    <property type="entry name" value="CARBOXYMETHYLENEBUTENOLIDASE-RELATED"/>
    <property type="match status" value="1"/>
</dbReference>
<proteinExistence type="predicted"/>
<evidence type="ECO:0000259" key="1">
    <source>
        <dbReference type="Pfam" id="PF01738"/>
    </source>
</evidence>